<name>A0A0D2HVJ8_CLAB1</name>
<evidence type="ECO:0000259" key="2">
    <source>
        <dbReference type="SMART" id="SM01007"/>
    </source>
</evidence>
<dbReference type="InterPro" id="IPR001303">
    <property type="entry name" value="Aldolase_II/adducin_N"/>
</dbReference>
<dbReference type="Gene3D" id="3.40.225.10">
    <property type="entry name" value="Class II aldolase/adducin N-terminal domain"/>
    <property type="match status" value="1"/>
</dbReference>
<dbReference type="VEuPathDB" id="FungiDB:Z519_10605"/>
<dbReference type="PANTHER" id="PTHR10672">
    <property type="entry name" value="ADDUCIN"/>
    <property type="match status" value="1"/>
</dbReference>
<proteinExistence type="predicted"/>
<dbReference type="Pfam" id="PF00596">
    <property type="entry name" value="Aldolase_II"/>
    <property type="match status" value="1"/>
</dbReference>
<dbReference type="SMART" id="SM01007">
    <property type="entry name" value="Aldolase_II"/>
    <property type="match status" value="1"/>
</dbReference>
<evidence type="ECO:0000256" key="1">
    <source>
        <dbReference type="SAM" id="MobiDB-lite"/>
    </source>
</evidence>
<dbReference type="FunFam" id="3.40.225.10:FF:000009">
    <property type="entry name" value="Class II aldolase/adducin N-terminal"/>
    <property type="match status" value="1"/>
</dbReference>
<feature type="region of interest" description="Disordered" evidence="1">
    <location>
        <begin position="1"/>
        <end position="26"/>
    </location>
</feature>
<accession>A0A0D2HVJ8</accession>
<dbReference type="PANTHER" id="PTHR10672:SF25">
    <property type="entry name" value="MEIOTICALLY UP-REGULATED GENE 14 PROTEIN"/>
    <property type="match status" value="1"/>
</dbReference>
<dbReference type="GeneID" id="27703533"/>
<dbReference type="InterPro" id="IPR051017">
    <property type="entry name" value="Aldolase-II_Adducin_sf"/>
</dbReference>
<dbReference type="NCBIfam" id="NF004855">
    <property type="entry name" value="PRK06208.1"/>
    <property type="match status" value="1"/>
</dbReference>
<evidence type="ECO:0000313" key="3">
    <source>
        <dbReference type="EMBL" id="KIW88559.1"/>
    </source>
</evidence>
<dbReference type="InterPro" id="IPR036409">
    <property type="entry name" value="Aldolase_II/adducin_N_sf"/>
</dbReference>
<dbReference type="GO" id="GO:0051015">
    <property type="term" value="F:actin filament binding"/>
    <property type="evidence" value="ECO:0007669"/>
    <property type="project" value="TreeGrafter"/>
</dbReference>
<reference evidence="3" key="1">
    <citation type="submission" date="2015-01" db="EMBL/GenBank/DDBJ databases">
        <title>The Genome Sequence of Cladophialophora bantiana CBS 173.52.</title>
        <authorList>
            <consortium name="The Broad Institute Genomics Platform"/>
            <person name="Cuomo C."/>
            <person name="de Hoog S."/>
            <person name="Gorbushina A."/>
            <person name="Stielow B."/>
            <person name="Teixiera M."/>
            <person name="Abouelleil A."/>
            <person name="Chapman S.B."/>
            <person name="Priest M."/>
            <person name="Young S.K."/>
            <person name="Wortman J."/>
            <person name="Nusbaum C."/>
            <person name="Birren B."/>
        </authorList>
    </citation>
    <scope>NUCLEOTIDE SEQUENCE [LARGE SCALE GENOMIC DNA]</scope>
    <source>
        <strain evidence="3">CBS 173.52</strain>
    </source>
</reference>
<organism evidence="3">
    <name type="scientific">Cladophialophora bantiana (strain ATCC 10958 / CBS 173.52 / CDC B-1940 / NIH 8579)</name>
    <name type="common">Xylohypha bantiana</name>
    <dbReference type="NCBI Taxonomy" id="1442370"/>
    <lineage>
        <taxon>Eukaryota</taxon>
        <taxon>Fungi</taxon>
        <taxon>Dikarya</taxon>
        <taxon>Ascomycota</taxon>
        <taxon>Pezizomycotina</taxon>
        <taxon>Eurotiomycetes</taxon>
        <taxon>Chaetothyriomycetidae</taxon>
        <taxon>Chaetothyriales</taxon>
        <taxon>Herpotrichiellaceae</taxon>
        <taxon>Cladophialophora</taxon>
    </lineage>
</organism>
<dbReference type="HOGENOM" id="CLU_006033_1_2_1"/>
<dbReference type="EMBL" id="KN846998">
    <property type="protein sequence ID" value="KIW88559.1"/>
    <property type="molecule type" value="Genomic_DNA"/>
</dbReference>
<feature type="domain" description="Class II aldolase/adducin N-terminal" evidence="2">
    <location>
        <begin position="59"/>
        <end position="243"/>
    </location>
</feature>
<protein>
    <submittedName>
        <fullName evidence="3">Unplaced genomic scaffold supercont1.19, whole genome shotgun sequence</fullName>
    </submittedName>
</protein>
<dbReference type="AlphaFoldDB" id="A0A0D2HVJ8"/>
<gene>
    <name evidence="3" type="ORF">Z519_10605</name>
</gene>
<dbReference type="SUPFAM" id="SSF53639">
    <property type="entry name" value="AraD/HMP-PK domain-like"/>
    <property type="match status" value="1"/>
</dbReference>
<sequence length="315" mass="34738">MSTTTEVATIEDTRNGSNTQHEAPAYKQKSAIEAISQGATIAGIPSFTSMDKKRRWMLEHMAGAFRVFGRKGYAEGMSGHISLRDPEHPDSFWTNPLGLHFSQVKVSDLILLDSNGSAIGGNRSRPANAAGFQIHGAIHRMYPHVNAACHTHSVNGKAWSTFAQPLEMINQDSTMFYGEAQGLYPEFGGVVLDSAESVRLARSLGPKGKLLILRNHGLLTAGQTVDEAAYLFTLAERSCEIQLKTEAAAANGMKKMIIDKDAAEYTFKMTSDPVSFEVWSAKENIADIWDQEALYVEFQPDYELERELTNDAFLK</sequence>
<dbReference type="OrthoDB" id="3238794at2759"/>
<dbReference type="RefSeq" id="XP_016615228.1">
    <property type="nucleotide sequence ID" value="XM_016768321.1"/>
</dbReference>
<dbReference type="GO" id="GO:0005856">
    <property type="term" value="C:cytoskeleton"/>
    <property type="evidence" value="ECO:0007669"/>
    <property type="project" value="TreeGrafter"/>
</dbReference>